<feature type="region of interest" description="Disordered" evidence="2">
    <location>
        <begin position="243"/>
        <end position="280"/>
    </location>
</feature>
<accession>W6Z6R6</accession>
<gene>
    <name evidence="3" type="ORF">COCMIDRAFT_3674</name>
</gene>
<dbReference type="GeneID" id="19123104"/>
<dbReference type="AlphaFoldDB" id="W6Z6R6"/>
<evidence type="ECO:0000313" key="4">
    <source>
        <dbReference type="Proteomes" id="UP000054032"/>
    </source>
</evidence>
<dbReference type="EMBL" id="KI963953">
    <property type="protein sequence ID" value="EUC47422.1"/>
    <property type="molecule type" value="Genomic_DNA"/>
</dbReference>
<name>W6Z6R6_COCMI</name>
<dbReference type="OrthoDB" id="3695680at2759"/>
<keyword evidence="4" id="KW-1185">Reference proteome</keyword>
<dbReference type="RefSeq" id="XP_007686065.1">
    <property type="nucleotide sequence ID" value="XM_007687875.1"/>
</dbReference>
<reference evidence="3 4" key="1">
    <citation type="journal article" date="2013" name="PLoS Genet.">
        <title>Comparative genome structure, secondary metabolite, and effector coding capacity across Cochliobolus pathogens.</title>
        <authorList>
            <person name="Condon B.J."/>
            <person name="Leng Y."/>
            <person name="Wu D."/>
            <person name="Bushley K.E."/>
            <person name="Ohm R.A."/>
            <person name="Otillar R."/>
            <person name="Martin J."/>
            <person name="Schackwitz W."/>
            <person name="Grimwood J."/>
            <person name="MohdZainudin N."/>
            <person name="Xue C."/>
            <person name="Wang R."/>
            <person name="Manning V.A."/>
            <person name="Dhillon B."/>
            <person name="Tu Z.J."/>
            <person name="Steffenson B.J."/>
            <person name="Salamov A."/>
            <person name="Sun H."/>
            <person name="Lowry S."/>
            <person name="LaButti K."/>
            <person name="Han J."/>
            <person name="Copeland A."/>
            <person name="Lindquist E."/>
            <person name="Barry K."/>
            <person name="Schmutz J."/>
            <person name="Baker S.E."/>
            <person name="Ciuffetti L.M."/>
            <person name="Grigoriev I.V."/>
            <person name="Zhong S."/>
            <person name="Turgeon B.G."/>
        </authorList>
    </citation>
    <scope>NUCLEOTIDE SEQUENCE [LARGE SCALE GENOMIC DNA]</scope>
    <source>
        <strain evidence="3 4">ATCC 44560</strain>
    </source>
</reference>
<feature type="compositionally biased region" description="Basic and acidic residues" evidence="2">
    <location>
        <begin position="246"/>
        <end position="260"/>
    </location>
</feature>
<evidence type="ECO:0000313" key="3">
    <source>
        <dbReference type="EMBL" id="EUC47422.1"/>
    </source>
</evidence>
<evidence type="ECO:0000256" key="2">
    <source>
        <dbReference type="SAM" id="MobiDB-lite"/>
    </source>
</evidence>
<proteinExistence type="predicted"/>
<protein>
    <submittedName>
        <fullName evidence="3">Uncharacterized protein</fullName>
    </submittedName>
</protein>
<evidence type="ECO:0000256" key="1">
    <source>
        <dbReference type="SAM" id="Coils"/>
    </source>
</evidence>
<sequence>MESPTTEAATEENNDELKTLIVQDIRNCRDALKFTRVQWQKMKEYENSVFEGEKNGLDEAHERIKQQECIFNETSKLLKTLPTNHSVQLVHNALLLEQKKEALLIEESFNAIKMIKVKLREENSRRAQNSRAAFEREIRRLETMIGNLQQIAEMAGIFLDDTIIVEQTTFGYANPGENFQPSRPALISPAAWLSRLDAILAGAKISGRPADVHATSAVQRHSFGTGMYQRVEKDLRRPVASRVNLKKNEHPVSDSVHEETPSGLSAPVRPNTPRPDPERETMGDWMIGFVEQGQNIMCEVEQRYELDIDAANRQYDRDERAIEIGLKKNEEQYSRALRLKNIMELLWETEYTDEWNEGRKIIKEELKLIRQERKELTNRQPRCEEHRVRRQNEANALLEKQSRFYKALVGRVESEAASLNQNLGDLN</sequence>
<dbReference type="Proteomes" id="UP000054032">
    <property type="component" value="Unassembled WGS sequence"/>
</dbReference>
<dbReference type="KEGG" id="bor:COCMIDRAFT_3674"/>
<keyword evidence="1" id="KW-0175">Coiled coil</keyword>
<feature type="coiled-coil region" evidence="1">
    <location>
        <begin position="124"/>
        <end position="151"/>
    </location>
</feature>
<organism evidence="3 4">
    <name type="scientific">Bipolaris oryzae ATCC 44560</name>
    <dbReference type="NCBI Taxonomy" id="930090"/>
    <lineage>
        <taxon>Eukaryota</taxon>
        <taxon>Fungi</taxon>
        <taxon>Dikarya</taxon>
        <taxon>Ascomycota</taxon>
        <taxon>Pezizomycotina</taxon>
        <taxon>Dothideomycetes</taxon>
        <taxon>Pleosporomycetidae</taxon>
        <taxon>Pleosporales</taxon>
        <taxon>Pleosporineae</taxon>
        <taxon>Pleosporaceae</taxon>
        <taxon>Bipolaris</taxon>
    </lineage>
</organism>
<dbReference type="HOGENOM" id="CLU_650546_0_0_1"/>